<comment type="caution">
    <text evidence="1">The sequence shown here is derived from an EMBL/GenBank/DDBJ whole genome shotgun (WGS) entry which is preliminary data.</text>
</comment>
<evidence type="ECO:0000313" key="2">
    <source>
        <dbReference type="Proteomes" id="UP000076858"/>
    </source>
</evidence>
<proteinExistence type="predicted"/>
<dbReference type="Proteomes" id="UP000076858">
    <property type="component" value="Unassembled WGS sequence"/>
</dbReference>
<dbReference type="EMBL" id="LRGB01027328">
    <property type="protein sequence ID" value="KZR95746.1"/>
    <property type="molecule type" value="Genomic_DNA"/>
</dbReference>
<reference evidence="1 2" key="1">
    <citation type="submission" date="2016-03" db="EMBL/GenBank/DDBJ databases">
        <title>EvidentialGene: Evidence-directed Construction of Genes on Genomes.</title>
        <authorList>
            <person name="Gilbert D.G."/>
            <person name="Choi J.-H."/>
            <person name="Mockaitis K."/>
            <person name="Colbourne J."/>
            <person name="Pfrender M."/>
        </authorList>
    </citation>
    <scope>NUCLEOTIDE SEQUENCE [LARGE SCALE GENOMIC DNA]</scope>
    <source>
        <strain evidence="1 2">Xinb3</strain>
        <tissue evidence="1">Complete organism</tissue>
    </source>
</reference>
<evidence type="ECO:0000313" key="1">
    <source>
        <dbReference type="EMBL" id="KZR95746.1"/>
    </source>
</evidence>
<sequence length="38" mass="4099">ASLNWSFSVIGLFLGFVGIKPVGDVTTASTITSFWIEH</sequence>
<organism evidence="1 2">
    <name type="scientific">Daphnia magna</name>
    <dbReference type="NCBI Taxonomy" id="35525"/>
    <lineage>
        <taxon>Eukaryota</taxon>
        <taxon>Metazoa</taxon>
        <taxon>Ecdysozoa</taxon>
        <taxon>Arthropoda</taxon>
        <taxon>Crustacea</taxon>
        <taxon>Branchiopoda</taxon>
        <taxon>Diplostraca</taxon>
        <taxon>Cladocera</taxon>
        <taxon>Anomopoda</taxon>
        <taxon>Daphniidae</taxon>
        <taxon>Daphnia</taxon>
    </lineage>
</organism>
<keyword evidence="2" id="KW-1185">Reference proteome</keyword>
<feature type="non-terminal residue" evidence="1">
    <location>
        <position position="1"/>
    </location>
</feature>
<protein>
    <submittedName>
        <fullName evidence="1">Uncharacterized protein</fullName>
    </submittedName>
</protein>
<name>A0A164DGB1_9CRUS</name>
<dbReference type="AlphaFoldDB" id="A0A164DGB1"/>
<gene>
    <name evidence="1" type="ORF">APZ42_010308</name>
</gene>
<accession>A0A164DGB1</accession>